<proteinExistence type="predicted"/>
<evidence type="ECO:0000313" key="2">
    <source>
        <dbReference type="Proteomes" id="UP000827897"/>
    </source>
</evidence>
<organism evidence="1 2">
    <name type="scientific">Arthrobacter phage EastWest</name>
    <dbReference type="NCBI Taxonomy" id="2894292"/>
    <lineage>
        <taxon>Viruses</taxon>
        <taxon>Duplodnaviria</taxon>
        <taxon>Heunggongvirae</taxon>
        <taxon>Uroviricota</taxon>
        <taxon>Caudoviricetes</taxon>
        <taxon>Berryhillviridae</taxon>
        <taxon>Eastwestvirus</taxon>
        <taxon>Eastwestvirus eastwest</taxon>
    </lineage>
</organism>
<dbReference type="Proteomes" id="UP000827897">
    <property type="component" value="Segment"/>
</dbReference>
<name>A0AAE8YK58_9CAUD</name>
<accession>A0AAE8YK58</accession>
<evidence type="ECO:0000313" key="1">
    <source>
        <dbReference type="EMBL" id="UGL61955.1"/>
    </source>
</evidence>
<sequence length="102" mass="11724">MKHNQNTVQGGHMRKIKKAVATLALAATLAVTGGTVAQIATAENSKAEAYTYTQGPVKWQTDRYWNGTRYMCGVWAYIDYNWWEEVFQGKRDGWTRLYYAYC</sequence>
<keyword evidence="2" id="KW-1185">Reference proteome</keyword>
<dbReference type="EMBL" id="OK999980">
    <property type="protein sequence ID" value="UGL61955.1"/>
    <property type="molecule type" value="Genomic_DNA"/>
</dbReference>
<protein>
    <submittedName>
        <fullName evidence="1">Membrane protein</fullName>
    </submittedName>
</protein>
<gene>
    <name evidence="1" type="primary">72</name>
    <name evidence="1" type="ORF">SEA_EASTWEST_72</name>
</gene>
<reference evidence="1" key="1">
    <citation type="submission" date="2021-10" db="EMBL/GenBank/DDBJ databases">
        <authorList>
            <person name="Valenzuela N."/>
            <person name="Pablo J."/>
            <person name="Strother B."/>
            <person name="Cravalho Y."/>
            <person name="Barto Z."/>
            <person name="Kane C."/>
            <person name="Chong R.A."/>
            <person name="Kawasaki K."/>
            <person name="Cruz S."/>
            <person name="Porter M.L."/>
            <person name="Pearce R."/>
            <person name="Hohenstein G."/>
            <person name="Li K."/>
            <person name="Kaniho J."/>
            <person name="Sadones M."/>
            <person name="Hamlin F."/>
            <person name="Daniels M."/>
            <person name="McKee K."/>
            <person name="Reed F."/>
            <person name="Donachie S."/>
            <person name="Bollivar D.W."/>
            <person name="Garlena R.A."/>
            <person name="Russell D.A."/>
            <person name="Jacobs-Sera D."/>
            <person name="Hatfull G.F."/>
        </authorList>
    </citation>
    <scope>NUCLEOTIDE SEQUENCE</scope>
</reference>